<name>A0A397V0I3_9GLOM</name>
<comment type="caution">
    <text evidence="2">The sequence shown here is derived from an EMBL/GenBank/DDBJ whole genome shotgun (WGS) entry which is preliminary data.</text>
</comment>
<protein>
    <submittedName>
        <fullName evidence="2">Uncharacterized protein</fullName>
    </submittedName>
</protein>
<keyword evidence="1" id="KW-0472">Membrane</keyword>
<reference evidence="2 3" key="1">
    <citation type="submission" date="2018-06" db="EMBL/GenBank/DDBJ databases">
        <title>Comparative genomics reveals the genomic features of Rhizophagus irregularis, R. cerebriforme, R. diaphanum and Gigaspora rosea, and their symbiotic lifestyle signature.</title>
        <authorList>
            <person name="Morin E."/>
            <person name="San Clemente H."/>
            <person name="Chen E.C.H."/>
            <person name="De La Providencia I."/>
            <person name="Hainaut M."/>
            <person name="Kuo A."/>
            <person name="Kohler A."/>
            <person name="Murat C."/>
            <person name="Tang N."/>
            <person name="Roy S."/>
            <person name="Loubradou J."/>
            <person name="Henrissat B."/>
            <person name="Grigoriev I.V."/>
            <person name="Corradi N."/>
            <person name="Roux C."/>
            <person name="Martin F.M."/>
        </authorList>
    </citation>
    <scope>NUCLEOTIDE SEQUENCE [LARGE SCALE GENOMIC DNA]</scope>
    <source>
        <strain evidence="2 3">DAOM 194757</strain>
    </source>
</reference>
<evidence type="ECO:0000313" key="2">
    <source>
        <dbReference type="EMBL" id="RIB15990.1"/>
    </source>
</evidence>
<proteinExistence type="predicted"/>
<keyword evidence="1" id="KW-0812">Transmembrane</keyword>
<keyword evidence="1" id="KW-1133">Transmembrane helix</keyword>
<dbReference type="EMBL" id="QKWP01000709">
    <property type="protein sequence ID" value="RIB15990.1"/>
    <property type="molecule type" value="Genomic_DNA"/>
</dbReference>
<sequence>MTSVLDSFRSEFVLLWFRRIFVSGLGYFCQFRIVGVIAGAIIGAIVKDVIGIVGV</sequence>
<dbReference type="Proteomes" id="UP000266673">
    <property type="component" value="Unassembled WGS sequence"/>
</dbReference>
<gene>
    <name evidence="2" type="ORF">C2G38_2191138</name>
</gene>
<dbReference type="AlphaFoldDB" id="A0A397V0I3"/>
<evidence type="ECO:0000313" key="3">
    <source>
        <dbReference type="Proteomes" id="UP000266673"/>
    </source>
</evidence>
<accession>A0A397V0I3</accession>
<keyword evidence="3" id="KW-1185">Reference proteome</keyword>
<evidence type="ECO:0000256" key="1">
    <source>
        <dbReference type="SAM" id="Phobius"/>
    </source>
</evidence>
<feature type="transmembrane region" description="Helical" evidence="1">
    <location>
        <begin position="20"/>
        <end position="46"/>
    </location>
</feature>
<organism evidence="2 3">
    <name type="scientific">Gigaspora rosea</name>
    <dbReference type="NCBI Taxonomy" id="44941"/>
    <lineage>
        <taxon>Eukaryota</taxon>
        <taxon>Fungi</taxon>
        <taxon>Fungi incertae sedis</taxon>
        <taxon>Mucoromycota</taxon>
        <taxon>Glomeromycotina</taxon>
        <taxon>Glomeromycetes</taxon>
        <taxon>Diversisporales</taxon>
        <taxon>Gigasporaceae</taxon>
        <taxon>Gigaspora</taxon>
    </lineage>
</organism>